<evidence type="ECO:0000313" key="3">
    <source>
        <dbReference type="Proteomes" id="UP000054350"/>
    </source>
</evidence>
<keyword evidence="3" id="KW-1185">Reference proteome</keyword>
<evidence type="ECO:0000313" key="2">
    <source>
        <dbReference type="EMBL" id="KNE61507.1"/>
    </source>
</evidence>
<protein>
    <submittedName>
        <fullName evidence="2">Uncharacterized protein</fullName>
    </submittedName>
</protein>
<feature type="region of interest" description="Disordered" evidence="1">
    <location>
        <begin position="307"/>
        <end position="326"/>
    </location>
</feature>
<name>A0A0L0SGD6_ALLM3</name>
<organism evidence="2 3">
    <name type="scientific">Allomyces macrogynus (strain ATCC 38327)</name>
    <name type="common">Allomyces javanicus var. macrogynus</name>
    <dbReference type="NCBI Taxonomy" id="578462"/>
    <lineage>
        <taxon>Eukaryota</taxon>
        <taxon>Fungi</taxon>
        <taxon>Fungi incertae sedis</taxon>
        <taxon>Blastocladiomycota</taxon>
        <taxon>Blastocladiomycetes</taxon>
        <taxon>Blastocladiales</taxon>
        <taxon>Blastocladiaceae</taxon>
        <taxon>Allomyces</taxon>
    </lineage>
</organism>
<dbReference type="EMBL" id="GG745338">
    <property type="protein sequence ID" value="KNE61507.1"/>
    <property type="molecule type" value="Genomic_DNA"/>
</dbReference>
<feature type="region of interest" description="Disordered" evidence="1">
    <location>
        <begin position="258"/>
        <end position="279"/>
    </location>
</feature>
<gene>
    <name evidence="2" type="ORF">AMAG_06324</name>
</gene>
<sequence>MSVASPPLGAREKEVLKDVKRVIKDANVAIATGATTVDDQRVVIHDKAASLLAEYESSLPTTTGDLLAVTGLHLVAKERALSEAILATVIARGVRATPPTLGPPAAEANEYAYGVAGLQLVALYGDDKLPGAANKALHRAWAQVRTACTHLNRRAEDRHARLYDVYLLLNARTAFLNGDTDETLRSLSQMTAHKLVLDEHTYSVVALLKALAQIKTGQLPEARTTMHRRLQQEHALHEIDTVTSSLAGTAIGAASPAGPVAGNGGAGGKSPAPGARKPTTASMAHGGLLAAASHVGAGGAGGALSPSLGKASPATRLRTAPGISPAVNRKKGDGAFGMPTSVFHLCHDLHMYLCAKLDNMDEAKDVFVETKGDYPRGAKLDAFLKHLTDEIDLVGECHQFLREWTLDAEHIRAFTVDVRVPV</sequence>
<dbReference type="Proteomes" id="UP000054350">
    <property type="component" value="Unassembled WGS sequence"/>
</dbReference>
<reference evidence="2 3" key="1">
    <citation type="submission" date="2009-11" db="EMBL/GenBank/DDBJ databases">
        <title>Annotation of Allomyces macrogynus ATCC 38327.</title>
        <authorList>
            <consortium name="The Broad Institute Genome Sequencing Platform"/>
            <person name="Russ C."/>
            <person name="Cuomo C."/>
            <person name="Burger G."/>
            <person name="Gray M.W."/>
            <person name="Holland P.W.H."/>
            <person name="King N."/>
            <person name="Lang F.B.F."/>
            <person name="Roger A.J."/>
            <person name="Ruiz-Trillo I."/>
            <person name="Young S.K."/>
            <person name="Zeng Q."/>
            <person name="Gargeya S."/>
            <person name="Fitzgerald M."/>
            <person name="Haas B."/>
            <person name="Abouelleil A."/>
            <person name="Alvarado L."/>
            <person name="Arachchi H.M."/>
            <person name="Berlin A."/>
            <person name="Chapman S.B."/>
            <person name="Gearin G."/>
            <person name="Goldberg J."/>
            <person name="Griggs A."/>
            <person name="Gujja S."/>
            <person name="Hansen M."/>
            <person name="Heiman D."/>
            <person name="Howarth C."/>
            <person name="Larimer J."/>
            <person name="Lui A."/>
            <person name="MacDonald P.J.P."/>
            <person name="McCowen C."/>
            <person name="Montmayeur A."/>
            <person name="Murphy C."/>
            <person name="Neiman D."/>
            <person name="Pearson M."/>
            <person name="Priest M."/>
            <person name="Roberts A."/>
            <person name="Saif S."/>
            <person name="Shea T."/>
            <person name="Sisk P."/>
            <person name="Stolte C."/>
            <person name="Sykes S."/>
            <person name="Wortman J."/>
            <person name="Nusbaum C."/>
            <person name="Birren B."/>
        </authorList>
    </citation>
    <scope>NUCLEOTIDE SEQUENCE [LARGE SCALE GENOMIC DNA]</scope>
    <source>
        <strain evidence="2 3">ATCC 38327</strain>
    </source>
</reference>
<dbReference type="OrthoDB" id="5561450at2759"/>
<dbReference type="VEuPathDB" id="FungiDB:AMAG_06324"/>
<proteinExistence type="predicted"/>
<reference evidence="2 3" key="2">
    <citation type="submission" date="2009-11" db="EMBL/GenBank/DDBJ databases">
        <title>The Genome Sequence of Allomyces macrogynus strain ATCC 38327.</title>
        <authorList>
            <consortium name="The Broad Institute Genome Sequencing Platform"/>
            <person name="Russ C."/>
            <person name="Cuomo C."/>
            <person name="Shea T."/>
            <person name="Young S.K."/>
            <person name="Zeng Q."/>
            <person name="Koehrsen M."/>
            <person name="Haas B."/>
            <person name="Borodovsky M."/>
            <person name="Guigo R."/>
            <person name="Alvarado L."/>
            <person name="Berlin A."/>
            <person name="Borenstein D."/>
            <person name="Chen Z."/>
            <person name="Engels R."/>
            <person name="Freedman E."/>
            <person name="Gellesch M."/>
            <person name="Goldberg J."/>
            <person name="Griggs A."/>
            <person name="Gujja S."/>
            <person name="Heiman D."/>
            <person name="Hepburn T."/>
            <person name="Howarth C."/>
            <person name="Jen D."/>
            <person name="Larson L."/>
            <person name="Lewis B."/>
            <person name="Mehta T."/>
            <person name="Park D."/>
            <person name="Pearson M."/>
            <person name="Roberts A."/>
            <person name="Saif S."/>
            <person name="Shenoy N."/>
            <person name="Sisk P."/>
            <person name="Stolte C."/>
            <person name="Sykes S."/>
            <person name="Walk T."/>
            <person name="White J."/>
            <person name="Yandava C."/>
            <person name="Burger G."/>
            <person name="Gray M.W."/>
            <person name="Holland P.W.H."/>
            <person name="King N."/>
            <person name="Lang F.B.F."/>
            <person name="Roger A.J."/>
            <person name="Ruiz-Trillo I."/>
            <person name="Lander E."/>
            <person name="Nusbaum C."/>
        </authorList>
    </citation>
    <scope>NUCLEOTIDE SEQUENCE [LARGE SCALE GENOMIC DNA]</scope>
    <source>
        <strain evidence="2 3">ATCC 38327</strain>
    </source>
</reference>
<accession>A0A0L0SGD6</accession>
<feature type="compositionally biased region" description="Low complexity" evidence="1">
    <location>
        <begin position="269"/>
        <end position="279"/>
    </location>
</feature>
<dbReference type="AlphaFoldDB" id="A0A0L0SGD6"/>
<evidence type="ECO:0000256" key="1">
    <source>
        <dbReference type="SAM" id="MobiDB-lite"/>
    </source>
</evidence>